<gene>
    <name evidence="1" type="ORF">BDQ12DRAFT_689417</name>
</gene>
<dbReference type="InterPro" id="IPR035979">
    <property type="entry name" value="RBD_domain_sf"/>
</dbReference>
<name>A0A5C3LQV5_9AGAR</name>
<reference evidence="1 2" key="1">
    <citation type="journal article" date="2019" name="Nat. Ecol. Evol.">
        <title>Megaphylogeny resolves global patterns of mushroom evolution.</title>
        <authorList>
            <person name="Varga T."/>
            <person name="Krizsan K."/>
            <person name="Foldi C."/>
            <person name="Dima B."/>
            <person name="Sanchez-Garcia M."/>
            <person name="Sanchez-Ramirez S."/>
            <person name="Szollosi G.J."/>
            <person name="Szarkandi J.G."/>
            <person name="Papp V."/>
            <person name="Albert L."/>
            <person name="Andreopoulos W."/>
            <person name="Angelini C."/>
            <person name="Antonin V."/>
            <person name="Barry K.W."/>
            <person name="Bougher N.L."/>
            <person name="Buchanan P."/>
            <person name="Buyck B."/>
            <person name="Bense V."/>
            <person name="Catcheside P."/>
            <person name="Chovatia M."/>
            <person name="Cooper J."/>
            <person name="Damon W."/>
            <person name="Desjardin D."/>
            <person name="Finy P."/>
            <person name="Geml J."/>
            <person name="Haridas S."/>
            <person name="Hughes K."/>
            <person name="Justo A."/>
            <person name="Karasinski D."/>
            <person name="Kautmanova I."/>
            <person name="Kiss B."/>
            <person name="Kocsube S."/>
            <person name="Kotiranta H."/>
            <person name="LaButti K.M."/>
            <person name="Lechner B.E."/>
            <person name="Liimatainen K."/>
            <person name="Lipzen A."/>
            <person name="Lukacs Z."/>
            <person name="Mihaltcheva S."/>
            <person name="Morgado L.N."/>
            <person name="Niskanen T."/>
            <person name="Noordeloos M.E."/>
            <person name="Ohm R.A."/>
            <person name="Ortiz-Santana B."/>
            <person name="Ovrebo C."/>
            <person name="Racz N."/>
            <person name="Riley R."/>
            <person name="Savchenko A."/>
            <person name="Shiryaev A."/>
            <person name="Soop K."/>
            <person name="Spirin V."/>
            <person name="Szebenyi C."/>
            <person name="Tomsovsky M."/>
            <person name="Tulloss R.E."/>
            <person name="Uehling J."/>
            <person name="Grigoriev I.V."/>
            <person name="Vagvolgyi C."/>
            <person name="Papp T."/>
            <person name="Martin F.M."/>
            <person name="Miettinen O."/>
            <person name="Hibbett D.S."/>
            <person name="Nagy L.G."/>
        </authorList>
    </citation>
    <scope>NUCLEOTIDE SEQUENCE [LARGE SCALE GENOMIC DNA]</scope>
    <source>
        <strain evidence="1 2">CBS 166.37</strain>
    </source>
</reference>
<sequence>MSCCSSYWTGQVTEPTLFIPNLPSSIKEIDLRNAFSGLSVSLISIQQKYIAGN</sequence>
<dbReference type="Proteomes" id="UP000308652">
    <property type="component" value="Unassembled WGS sequence"/>
</dbReference>
<dbReference type="AlphaFoldDB" id="A0A5C3LQV5"/>
<evidence type="ECO:0008006" key="3">
    <source>
        <dbReference type="Google" id="ProtNLM"/>
    </source>
</evidence>
<dbReference type="GO" id="GO:0003676">
    <property type="term" value="F:nucleic acid binding"/>
    <property type="evidence" value="ECO:0007669"/>
    <property type="project" value="InterPro"/>
</dbReference>
<protein>
    <recommendedName>
        <fullName evidence="3">RRM domain-containing protein</fullName>
    </recommendedName>
</protein>
<evidence type="ECO:0000313" key="2">
    <source>
        <dbReference type="Proteomes" id="UP000308652"/>
    </source>
</evidence>
<dbReference type="EMBL" id="ML213629">
    <property type="protein sequence ID" value="TFK34698.1"/>
    <property type="molecule type" value="Genomic_DNA"/>
</dbReference>
<evidence type="ECO:0000313" key="1">
    <source>
        <dbReference type="EMBL" id="TFK34698.1"/>
    </source>
</evidence>
<proteinExistence type="predicted"/>
<dbReference type="SUPFAM" id="SSF54928">
    <property type="entry name" value="RNA-binding domain, RBD"/>
    <property type="match status" value="1"/>
</dbReference>
<keyword evidence="2" id="KW-1185">Reference proteome</keyword>
<organism evidence="1 2">
    <name type="scientific">Crucibulum laeve</name>
    <dbReference type="NCBI Taxonomy" id="68775"/>
    <lineage>
        <taxon>Eukaryota</taxon>
        <taxon>Fungi</taxon>
        <taxon>Dikarya</taxon>
        <taxon>Basidiomycota</taxon>
        <taxon>Agaricomycotina</taxon>
        <taxon>Agaricomycetes</taxon>
        <taxon>Agaricomycetidae</taxon>
        <taxon>Agaricales</taxon>
        <taxon>Agaricineae</taxon>
        <taxon>Nidulariaceae</taxon>
        <taxon>Crucibulum</taxon>
    </lineage>
</organism>
<accession>A0A5C3LQV5</accession>